<dbReference type="EMBL" id="SHMC01000004">
    <property type="protein sequence ID" value="TAA24579.1"/>
    <property type="molecule type" value="Genomic_DNA"/>
</dbReference>
<dbReference type="InterPro" id="IPR021457">
    <property type="entry name" value="DUF3108"/>
</dbReference>
<feature type="signal peptide" evidence="1">
    <location>
        <begin position="1"/>
        <end position="27"/>
    </location>
</feature>
<evidence type="ECO:0000313" key="2">
    <source>
        <dbReference type="EMBL" id="TAA24579.1"/>
    </source>
</evidence>
<gene>
    <name evidence="2" type="ORF">EA660_12725</name>
</gene>
<dbReference type="Proteomes" id="UP000292627">
    <property type="component" value="Unassembled WGS sequence"/>
</dbReference>
<keyword evidence="1" id="KW-0732">Signal</keyword>
<accession>A0A4Q8L8K9</accession>
<reference evidence="2 3" key="1">
    <citation type="submission" date="2019-02" db="EMBL/GenBank/DDBJ databases">
        <title>WGS of Pseudoxanthomonas species novum from clinical isolates.</title>
        <authorList>
            <person name="Bernier A.-M."/>
            <person name="Bernard K."/>
            <person name="Vachon A."/>
        </authorList>
    </citation>
    <scope>NUCLEOTIDE SEQUENCE [LARGE SCALE GENOMIC DNA]</scope>
    <source>
        <strain evidence="2 3">NML171200</strain>
    </source>
</reference>
<protein>
    <submittedName>
        <fullName evidence="2">DUF3108 domain-containing protein</fullName>
    </submittedName>
</protein>
<name>A0A4Q8L8K9_9GAMM</name>
<proteinExistence type="predicted"/>
<feature type="chain" id="PRO_5020861122" evidence="1">
    <location>
        <begin position="28"/>
        <end position="230"/>
    </location>
</feature>
<dbReference type="OrthoDB" id="6007799at2"/>
<organism evidence="2 3">
    <name type="scientific">Pseudoxanthomonas winnipegensis</name>
    <dbReference type="NCBI Taxonomy" id="2480810"/>
    <lineage>
        <taxon>Bacteria</taxon>
        <taxon>Pseudomonadati</taxon>
        <taxon>Pseudomonadota</taxon>
        <taxon>Gammaproteobacteria</taxon>
        <taxon>Lysobacterales</taxon>
        <taxon>Lysobacteraceae</taxon>
        <taxon>Pseudoxanthomonas</taxon>
    </lineage>
</organism>
<evidence type="ECO:0000256" key="1">
    <source>
        <dbReference type="SAM" id="SignalP"/>
    </source>
</evidence>
<dbReference type="AlphaFoldDB" id="A0A4Q8L8K9"/>
<dbReference type="RefSeq" id="WP_130551851.1">
    <property type="nucleotide sequence ID" value="NZ_SHMC01000004.1"/>
</dbReference>
<sequence length="230" mass="25004">MTSNPIRPLKALAAIAVLALAAAPALALQPFNATYQASAMGMQGNGQMTLAAQGAGKWKYDLNVRNQLVNLTQSTTFEEKDGQFRPLSSSDASLVLVKSKQVKTAYDWSSKQATWSGDIKENRRGPVPLQAGDMDALLVNLAIVRDVHAGKQTLNYRMLENGKATPMSYQVTGKDTITIAGKQVTATKVSQTEGKKQMIVWVVPDMPVPARMLQRENGQDSYDLTLTSFN</sequence>
<dbReference type="Pfam" id="PF11306">
    <property type="entry name" value="DUF3108"/>
    <property type="match status" value="1"/>
</dbReference>
<evidence type="ECO:0000313" key="3">
    <source>
        <dbReference type="Proteomes" id="UP000292627"/>
    </source>
</evidence>
<comment type="caution">
    <text evidence="2">The sequence shown here is derived from an EMBL/GenBank/DDBJ whole genome shotgun (WGS) entry which is preliminary data.</text>
</comment>